<organism evidence="1 2">
    <name type="scientific">Dallia pectoralis</name>
    <name type="common">Alaska blackfish</name>
    <dbReference type="NCBI Taxonomy" id="75939"/>
    <lineage>
        <taxon>Eukaryota</taxon>
        <taxon>Metazoa</taxon>
        <taxon>Chordata</taxon>
        <taxon>Craniata</taxon>
        <taxon>Vertebrata</taxon>
        <taxon>Euteleostomi</taxon>
        <taxon>Actinopterygii</taxon>
        <taxon>Neopterygii</taxon>
        <taxon>Teleostei</taxon>
        <taxon>Protacanthopterygii</taxon>
        <taxon>Esociformes</taxon>
        <taxon>Umbridae</taxon>
        <taxon>Dallia</taxon>
    </lineage>
</organism>
<keyword evidence="2" id="KW-1185">Reference proteome</keyword>
<gene>
    <name evidence="1" type="ORF">DPEC_G00135550</name>
</gene>
<name>A0ACC2GLI2_DALPE</name>
<accession>A0ACC2GLI2</accession>
<comment type="caution">
    <text evidence="1">The sequence shown here is derived from an EMBL/GenBank/DDBJ whole genome shotgun (WGS) entry which is preliminary data.</text>
</comment>
<protein>
    <submittedName>
        <fullName evidence="1">Uncharacterized protein</fullName>
    </submittedName>
</protein>
<proteinExistence type="predicted"/>
<dbReference type="EMBL" id="CM055738">
    <property type="protein sequence ID" value="KAJ8004422.1"/>
    <property type="molecule type" value="Genomic_DNA"/>
</dbReference>
<sequence length="88" mass="9728">MDDGVCGGVHCLLVFSTKAMQRSVKRARAEVCQTRGLSVKRARSEGSVSTADHREPGAVMTVLWRGTFRKIWGCIISFLNKTKKTLSD</sequence>
<evidence type="ECO:0000313" key="1">
    <source>
        <dbReference type="EMBL" id="KAJ8004422.1"/>
    </source>
</evidence>
<dbReference type="Proteomes" id="UP001157502">
    <property type="component" value="Chromosome 11"/>
</dbReference>
<feature type="non-terminal residue" evidence="1">
    <location>
        <position position="88"/>
    </location>
</feature>
<reference evidence="1" key="1">
    <citation type="submission" date="2021-05" db="EMBL/GenBank/DDBJ databases">
        <authorList>
            <person name="Pan Q."/>
            <person name="Jouanno E."/>
            <person name="Zahm M."/>
            <person name="Klopp C."/>
            <person name="Cabau C."/>
            <person name="Louis A."/>
            <person name="Berthelot C."/>
            <person name="Parey E."/>
            <person name="Roest Crollius H."/>
            <person name="Montfort J."/>
            <person name="Robinson-Rechavi M."/>
            <person name="Bouchez O."/>
            <person name="Lampietro C."/>
            <person name="Lopez Roques C."/>
            <person name="Donnadieu C."/>
            <person name="Postlethwait J."/>
            <person name="Bobe J."/>
            <person name="Dillon D."/>
            <person name="Chandos A."/>
            <person name="von Hippel F."/>
            <person name="Guiguen Y."/>
        </authorList>
    </citation>
    <scope>NUCLEOTIDE SEQUENCE</scope>
    <source>
        <strain evidence="1">YG-Jan2019</strain>
    </source>
</reference>
<evidence type="ECO:0000313" key="2">
    <source>
        <dbReference type="Proteomes" id="UP001157502"/>
    </source>
</evidence>